<gene>
    <name evidence="2" type="ORF">GA0070560_111171</name>
</gene>
<keyword evidence="3" id="KW-1185">Reference proteome</keyword>
<sequence>MNQTPDRRPPPPDPVPNEDGQPVASPPIRDDEFTITVRADADRRVWQVHVADDHREQCLAVDHHDIGAVLVERIVDAVRHGKLELAGIRHLVAADDPWAEPVASAVESIRAFVAQVR</sequence>
<dbReference type="AlphaFoldDB" id="A0A1C5IHZ9"/>
<protein>
    <submittedName>
        <fullName evidence="2">Uncharacterized protein</fullName>
    </submittedName>
</protein>
<feature type="compositionally biased region" description="Basic and acidic residues" evidence="1">
    <location>
        <begin position="1"/>
        <end position="10"/>
    </location>
</feature>
<name>A0A1C5IHZ9_9ACTN</name>
<dbReference type="EMBL" id="FMDN01000011">
    <property type="protein sequence ID" value="SCG58000.1"/>
    <property type="molecule type" value="Genomic_DNA"/>
</dbReference>
<dbReference type="Proteomes" id="UP000199408">
    <property type="component" value="Unassembled WGS sequence"/>
</dbReference>
<dbReference type="OrthoDB" id="9849851at2"/>
<evidence type="ECO:0000313" key="2">
    <source>
        <dbReference type="EMBL" id="SCG58000.1"/>
    </source>
</evidence>
<feature type="region of interest" description="Disordered" evidence="1">
    <location>
        <begin position="1"/>
        <end position="31"/>
    </location>
</feature>
<proteinExistence type="predicted"/>
<organism evidence="2 3">
    <name type="scientific">Micromonospora halophytica</name>
    <dbReference type="NCBI Taxonomy" id="47864"/>
    <lineage>
        <taxon>Bacteria</taxon>
        <taxon>Bacillati</taxon>
        <taxon>Actinomycetota</taxon>
        <taxon>Actinomycetes</taxon>
        <taxon>Micromonosporales</taxon>
        <taxon>Micromonosporaceae</taxon>
        <taxon>Micromonospora</taxon>
    </lineage>
</organism>
<evidence type="ECO:0000256" key="1">
    <source>
        <dbReference type="SAM" id="MobiDB-lite"/>
    </source>
</evidence>
<evidence type="ECO:0000313" key="3">
    <source>
        <dbReference type="Proteomes" id="UP000199408"/>
    </source>
</evidence>
<reference evidence="3" key="1">
    <citation type="submission" date="2016-06" db="EMBL/GenBank/DDBJ databases">
        <authorList>
            <person name="Varghese N."/>
        </authorList>
    </citation>
    <scope>NUCLEOTIDE SEQUENCE [LARGE SCALE GENOMIC DNA]</scope>
    <source>
        <strain evidence="3">DSM 43171</strain>
    </source>
</reference>
<dbReference type="STRING" id="47864.GA0070560_111171"/>
<accession>A0A1C5IHZ9</accession>
<dbReference type="RefSeq" id="WP_091298205.1">
    <property type="nucleotide sequence ID" value="NZ_FMDN01000011.1"/>
</dbReference>